<dbReference type="SUPFAM" id="SSF46955">
    <property type="entry name" value="Putative DNA-binding domain"/>
    <property type="match status" value="1"/>
</dbReference>
<reference evidence="2 3" key="1">
    <citation type="submission" date="2024-09" db="EMBL/GenBank/DDBJ databases">
        <authorList>
            <person name="Zhang Z.-H."/>
        </authorList>
    </citation>
    <scope>NUCLEOTIDE SEQUENCE [LARGE SCALE GENOMIC DNA]</scope>
    <source>
        <strain evidence="2 3">HHTR114</strain>
    </source>
</reference>
<sequence length="79" mass="9155">MMTQEDGKDDEVDKARCKFLSVAEAADYLGLKRSTLDHYRWVGGGPRYRKHGGRVKYLESDLDAWSESRQFQDTATRVR</sequence>
<organism evidence="2 3">
    <name type="scientific">Hyphococcus aureus</name>
    <dbReference type="NCBI Taxonomy" id="2666033"/>
    <lineage>
        <taxon>Bacteria</taxon>
        <taxon>Pseudomonadati</taxon>
        <taxon>Pseudomonadota</taxon>
        <taxon>Alphaproteobacteria</taxon>
        <taxon>Parvularculales</taxon>
        <taxon>Parvularculaceae</taxon>
        <taxon>Hyphococcus</taxon>
    </lineage>
</organism>
<dbReference type="InterPro" id="IPR041657">
    <property type="entry name" value="HTH_17"/>
</dbReference>
<evidence type="ECO:0000259" key="1">
    <source>
        <dbReference type="Pfam" id="PF12728"/>
    </source>
</evidence>
<evidence type="ECO:0000313" key="3">
    <source>
        <dbReference type="Proteomes" id="UP001596116"/>
    </source>
</evidence>
<accession>A0ABW1KZF5</accession>
<dbReference type="Pfam" id="PF12728">
    <property type="entry name" value="HTH_17"/>
    <property type="match status" value="1"/>
</dbReference>
<dbReference type="Proteomes" id="UP001596116">
    <property type="component" value="Unassembled WGS sequence"/>
</dbReference>
<evidence type="ECO:0000313" key="2">
    <source>
        <dbReference type="EMBL" id="MFC6035377.1"/>
    </source>
</evidence>
<comment type="caution">
    <text evidence="2">The sequence shown here is derived from an EMBL/GenBank/DDBJ whole genome shotgun (WGS) entry which is preliminary data.</text>
</comment>
<feature type="domain" description="Helix-turn-helix" evidence="1">
    <location>
        <begin position="19"/>
        <end position="69"/>
    </location>
</feature>
<dbReference type="InterPro" id="IPR009061">
    <property type="entry name" value="DNA-bd_dom_put_sf"/>
</dbReference>
<dbReference type="EMBL" id="JBHPON010000001">
    <property type="protein sequence ID" value="MFC6035377.1"/>
    <property type="molecule type" value="Genomic_DNA"/>
</dbReference>
<dbReference type="RefSeq" id="WP_379879300.1">
    <property type="nucleotide sequence ID" value="NZ_JBHPON010000001.1"/>
</dbReference>
<keyword evidence="3" id="KW-1185">Reference proteome</keyword>
<protein>
    <submittedName>
        <fullName evidence="2">Helix-turn-helix transcriptional regulator</fullName>
    </submittedName>
</protein>
<gene>
    <name evidence="2" type="ORF">ACFMB1_07465</name>
</gene>
<name>A0ABW1KZF5_9PROT</name>
<proteinExistence type="predicted"/>